<dbReference type="EMBL" id="KV784372">
    <property type="protein sequence ID" value="OEU10435.1"/>
    <property type="molecule type" value="Genomic_DNA"/>
</dbReference>
<gene>
    <name evidence="1" type="ORF">FRACYDRAFT_271145</name>
</gene>
<dbReference type="AlphaFoldDB" id="A0A1E7EX94"/>
<evidence type="ECO:0000313" key="1">
    <source>
        <dbReference type="EMBL" id="OEU10435.1"/>
    </source>
</evidence>
<keyword evidence="2" id="KW-1185">Reference proteome</keyword>
<dbReference type="KEGG" id="fcy:FRACYDRAFT_271145"/>
<name>A0A1E7EX94_9STRA</name>
<dbReference type="InParanoid" id="A0A1E7EX94"/>
<protein>
    <submittedName>
        <fullName evidence="1">Uncharacterized protein</fullName>
    </submittedName>
</protein>
<sequence length="70" mass="8685">MLFCRVCFYHEDINYRYARLHFNKTIRRYGISKRKKQKELNHQQWRRFKLQKKNPNSSAAFIEATTTFLN</sequence>
<proteinExistence type="predicted"/>
<organism evidence="1 2">
    <name type="scientific">Fragilariopsis cylindrus CCMP1102</name>
    <dbReference type="NCBI Taxonomy" id="635003"/>
    <lineage>
        <taxon>Eukaryota</taxon>
        <taxon>Sar</taxon>
        <taxon>Stramenopiles</taxon>
        <taxon>Ochrophyta</taxon>
        <taxon>Bacillariophyta</taxon>
        <taxon>Bacillariophyceae</taxon>
        <taxon>Bacillariophycidae</taxon>
        <taxon>Bacillariales</taxon>
        <taxon>Bacillariaceae</taxon>
        <taxon>Fragilariopsis</taxon>
    </lineage>
</organism>
<reference evidence="1 2" key="1">
    <citation type="submission" date="2016-09" db="EMBL/GenBank/DDBJ databases">
        <title>Extensive genetic diversity and differential bi-allelic expression allows diatom success in the polar Southern Ocean.</title>
        <authorList>
            <consortium name="DOE Joint Genome Institute"/>
            <person name="Mock T."/>
            <person name="Otillar R.P."/>
            <person name="Strauss J."/>
            <person name="Dupont C."/>
            <person name="Frickenhaus S."/>
            <person name="Maumus F."/>
            <person name="Mcmullan M."/>
            <person name="Sanges R."/>
            <person name="Schmutz J."/>
            <person name="Toseland A."/>
            <person name="Valas R."/>
            <person name="Veluchamy A."/>
            <person name="Ward B.J."/>
            <person name="Allen A."/>
            <person name="Barry K."/>
            <person name="Falciatore A."/>
            <person name="Ferrante M."/>
            <person name="Fortunato A.E."/>
            <person name="Gloeckner G."/>
            <person name="Gruber A."/>
            <person name="Hipkin R."/>
            <person name="Janech M."/>
            <person name="Kroth P."/>
            <person name="Leese F."/>
            <person name="Lindquist E."/>
            <person name="Lyon B.R."/>
            <person name="Martin J."/>
            <person name="Mayer C."/>
            <person name="Parker M."/>
            <person name="Quesneville H."/>
            <person name="Raymond J."/>
            <person name="Uhlig C."/>
            <person name="Valentin K.U."/>
            <person name="Worden A.Z."/>
            <person name="Armbrust E.V."/>
            <person name="Bowler C."/>
            <person name="Green B."/>
            <person name="Moulton V."/>
            <person name="Van Oosterhout C."/>
            <person name="Grigoriev I."/>
        </authorList>
    </citation>
    <scope>NUCLEOTIDE SEQUENCE [LARGE SCALE GENOMIC DNA]</scope>
    <source>
        <strain evidence="1 2">CCMP1102</strain>
    </source>
</reference>
<evidence type="ECO:0000313" key="2">
    <source>
        <dbReference type="Proteomes" id="UP000095751"/>
    </source>
</evidence>
<dbReference type="Proteomes" id="UP000095751">
    <property type="component" value="Unassembled WGS sequence"/>
</dbReference>
<accession>A0A1E7EX94</accession>